<protein>
    <recommendedName>
        <fullName evidence="5">Alpha-L-rhamnosidase</fullName>
    </recommendedName>
</protein>
<name>A0A9P5LM64_9HYPO</name>
<reference evidence="3" key="1">
    <citation type="submission" date="2020-03" db="EMBL/GenBank/DDBJ databases">
        <title>Draft Genome Sequence of Cylindrodendrum hubeiense.</title>
        <authorList>
            <person name="Buettner E."/>
            <person name="Kellner H."/>
        </authorList>
    </citation>
    <scope>NUCLEOTIDE SEQUENCE</scope>
    <source>
        <strain evidence="3">IHI 201604</strain>
    </source>
</reference>
<dbReference type="Gene3D" id="1.50.10.10">
    <property type="match status" value="1"/>
</dbReference>
<dbReference type="Pfam" id="PF17390">
    <property type="entry name" value="Bac_rhamnosid_C"/>
    <property type="match status" value="1"/>
</dbReference>
<dbReference type="SUPFAM" id="SSF48208">
    <property type="entry name" value="Six-hairpin glycosidases"/>
    <property type="match status" value="1"/>
</dbReference>
<evidence type="ECO:0008006" key="5">
    <source>
        <dbReference type="Google" id="ProtNLM"/>
    </source>
</evidence>
<evidence type="ECO:0000313" key="3">
    <source>
        <dbReference type="EMBL" id="KAF7557482.1"/>
    </source>
</evidence>
<evidence type="ECO:0000259" key="1">
    <source>
        <dbReference type="Pfam" id="PF17389"/>
    </source>
</evidence>
<dbReference type="Pfam" id="PF17389">
    <property type="entry name" value="Bac_rhamnosid6H"/>
    <property type="match status" value="1"/>
</dbReference>
<dbReference type="PANTHER" id="PTHR34987">
    <property type="entry name" value="C, PUTATIVE (AFU_ORTHOLOGUE AFUA_3G02880)-RELATED"/>
    <property type="match status" value="1"/>
</dbReference>
<feature type="domain" description="Alpha-L-rhamnosidase C-terminal" evidence="2">
    <location>
        <begin position="710"/>
        <end position="774"/>
    </location>
</feature>
<dbReference type="AlphaFoldDB" id="A0A9P5LM64"/>
<comment type="caution">
    <text evidence="3">The sequence shown here is derived from an EMBL/GenBank/DDBJ whole genome shotgun (WGS) entry which is preliminary data.</text>
</comment>
<dbReference type="GO" id="GO:0005975">
    <property type="term" value="P:carbohydrate metabolic process"/>
    <property type="evidence" value="ECO:0007669"/>
    <property type="project" value="InterPro"/>
</dbReference>
<dbReference type="InterPro" id="IPR008928">
    <property type="entry name" value="6-hairpin_glycosidase_sf"/>
</dbReference>
<gene>
    <name evidence="3" type="ORF">G7Z17_g724</name>
</gene>
<dbReference type="InterPro" id="IPR012341">
    <property type="entry name" value="6hp_glycosidase-like_sf"/>
</dbReference>
<dbReference type="Gene3D" id="2.60.420.10">
    <property type="entry name" value="Maltose phosphorylase, domain 3"/>
    <property type="match status" value="1"/>
</dbReference>
<dbReference type="GO" id="GO:0003824">
    <property type="term" value="F:catalytic activity"/>
    <property type="evidence" value="ECO:0007669"/>
    <property type="project" value="UniProtKB-ARBA"/>
</dbReference>
<keyword evidence="4" id="KW-1185">Reference proteome</keyword>
<dbReference type="InterPro" id="IPR035396">
    <property type="entry name" value="Bac_rhamnosid6H"/>
</dbReference>
<dbReference type="Proteomes" id="UP000722485">
    <property type="component" value="Unassembled WGS sequence"/>
</dbReference>
<dbReference type="Gene3D" id="2.60.120.560">
    <property type="entry name" value="Exo-inulinase, domain 1"/>
    <property type="match status" value="1"/>
</dbReference>
<dbReference type="OrthoDB" id="10036721at2759"/>
<sequence>MSPTPEVGLTVPPRVCRHAQGAWQDNTAPLVLSNTSDSGDSGNASIILDYGRCEGGFPVYEIQETKGSGPISLRVVFSETVDGIDAETGDGPFFLFSNAMDSYRNVSYTLEPSSAPQTLEPIHSQRSQRYQKLILVSENASITFSKVGFRRARAPIVPKARFNCSNETLNRIWNDGITTLDMCTIAKEETEAAWQVTEEGTRVFGQHWAPCRQGTRWSDKTVSFQVLVERGGASWGIHMVVNGLIFCLDPETKTLSAFEGLADKPSIFPSTPKGTWPLTGDVGPGQWIDVFMRASGATVTISVNGQELGSVQDLAIRPILGGDINSGSIAFGGPESWVALYRNLVVKDLNETTLYDNDMLLGNKARTFADFQVGTNSVACTIDGAKRDRACFGGDLFVSGRAIAYSAMDLTAVAGTIELLTSHQMPDGYLGSLCAAQAPLHSGDELPPTYAFYSLTYALLLVVSVKDYWMHSGDEALVKKCFPKMQRLLKFVEAHIGSNGLVEAPPPLSMHWFPMGGPVFGVSGTINLAYYDALNAMSKMTTDADLKTQLSTRAENLQKNLSTALLDSETGIFRMSNSTPGDGLCQDTNAYAITLGVSPEHENDSKNLACSKGDLPVAFKNLGRWDAAKVVSPYATGFALEALFRRNLGRDAVELTERVWGVMADQTNANYSGGHWEAMKTDGTPFGHDTSLMHAWSTWPVFLLPQYLAGLTVLEPNWSRFKVEPVLSGVDSIQYEIETPLGRIAVDLHLDEVEGTGSIKIEMPAGSTAEVVPPPGYILDGPATIVADSSLTSSVRFSRKSEV</sequence>
<feature type="domain" description="Alpha-L-rhamnosidase six-hairpin glycosidase" evidence="1">
    <location>
        <begin position="376"/>
        <end position="605"/>
    </location>
</feature>
<organism evidence="3 4">
    <name type="scientific">Cylindrodendrum hubeiense</name>
    <dbReference type="NCBI Taxonomy" id="595255"/>
    <lineage>
        <taxon>Eukaryota</taxon>
        <taxon>Fungi</taxon>
        <taxon>Dikarya</taxon>
        <taxon>Ascomycota</taxon>
        <taxon>Pezizomycotina</taxon>
        <taxon>Sordariomycetes</taxon>
        <taxon>Hypocreomycetidae</taxon>
        <taxon>Hypocreales</taxon>
        <taxon>Nectriaceae</taxon>
        <taxon>Cylindrodendrum</taxon>
    </lineage>
</organism>
<dbReference type="PANTHER" id="PTHR34987:SF4">
    <property type="entry name" value="ALPHA-L-RHAMNOSIDASE C-TERMINAL DOMAIN-CONTAINING PROTEIN"/>
    <property type="match status" value="1"/>
</dbReference>
<proteinExistence type="predicted"/>
<evidence type="ECO:0000313" key="4">
    <source>
        <dbReference type="Proteomes" id="UP000722485"/>
    </source>
</evidence>
<dbReference type="EMBL" id="JAANBB010000005">
    <property type="protein sequence ID" value="KAF7557482.1"/>
    <property type="molecule type" value="Genomic_DNA"/>
</dbReference>
<accession>A0A9P5LM64</accession>
<dbReference type="InterPro" id="IPR035398">
    <property type="entry name" value="Bac_rhamnosid_C"/>
</dbReference>
<evidence type="ECO:0000259" key="2">
    <source>
        <dbReference type="Pfam" id="PF17390"/>
    </source>
</evidence>